<dbReference type="SUPFAM" id="SSF47090">
    <property type="entry name" value="PGBD-like"/>
    <property type="match status" value="2"/>
</dbReference>
<keyword evidence="10" id="KW-1185">Reference proteome</keyword>
<proteinExistence type="predicted"/>
<dbReference type="Proteomes" id="UP001500767">
    <property type="component" value="Unassembled WGS sequence"/>
</dbReference>
<dbReference type="RefSeq" id="WP_204910563.1">
    <property type="nucleotide sequence ID" value="NZ_BAAAYR010000002.1"/>
</dbReference>
<name>A0ABP6XGA9_9ACTN</name>
<accession>A0ABP6XGA9</accession>
<dbReference type="PANTHER" id="PTHR30582:SF33">
    <property type="entry name" value="EXPORTED PROTEIN"/>
    <property type="match status" value="1"/>
</dbReference>
<evidence type="ECO:0000256" key="2">
    <source>
        <dbReference type="ARBA" id="ARBA00022679"/>
    </source>
</evidence>
<dbReference type="Pfam" id="PF01471">
    <property type="entry name" value="PG_binding_1"/>
    <property type="match status" value="2"/>
</dbReference>
<dbReference type="Pfam" id="PF03734">
    <property type="entry name" value="YkuD"/>
    <property type="match status" value="1"/>
</dbReference>
<reference evidence="10" key="1">
    <citation type="journal article" date="2019" name="Int. J. Syst. Evol. Microbiol.">
        <title>The Global Catalogue of Microorganisms (GCM) 10K type strain sequencing project: providing services to taxonomists for standard genome sequencing and annotation.</title>
        <authorList>
            <consortium name="The Broad Institute Genomics Platform"/>
            <consortium name="The Broad Institute Genome Sequencing Center for Infectious Disease"/>
            <person name="Wu L."/>
            <person name="Ma J."/>
        </authorList>
    </citation>
    <scope>NUCLEOTIDE SEQUENCE [LARGE SCALE GENOMIC DNA]</scope>
    <source>
        <strain evidence="10">JCM 16540</strain>
    </source>
</reference>
<feature type="active site" description="Nucleophile" evidence="6">
    <location>
        <position position="332"/>
    </location>
</feature>
<dbReference type="Gene3D" id="1.10.101.10">
    <property type="entry name" value="PGBD-like superfamily/PGBD"/>
    <property type="match status" value="2"/>
</dbReference>
<sequence length="358" mass="38000">MAAALLLPACGTVPAGEPGGAVVEQTPAPAADASTSATAGPSPTPSTAPVTKPAADKPKAAPKPALVLAKGAKGEKVRDLQVRLRDLDWYAGSITGTYGKSTVAGVKGFQGKRGLKKTGDVDRATWSQLTKRTSTPTKDERHNVLRPGKALYQQGSSGDKVRELQARLKQIGWFAGSVTGSYGSATASGVRGFQDKRGIPETGEVDARTWSRLTAMTRTPTDDAKHNRTPKPSANGLDKRCLTGRAICISKSSNSLTWVVDGKPQLKMDVRFGAVGTPTREGTFSVLRKERTWTSTIYHSKMPYSMFFSGGQAVHYSSDFAARGYAGASHGCVNVRNLAGIQSLFSQARNGDKVIVYR</sequence>
<evidence type="ECO:0000256" key="3">
    <source>
        <dbReference type="ARBA" id="ARBA00022960"/>
    </source>
</evidence>
<protein>
    <recommendedName>
        <fullName evidence="8">L,D-TPase catalytic domain-containing protein</fullName>
    </recommendedName>
</protein>
<keyword evidence="5 6" id="KW-0961">Cell wall biogenesis/degradation</keyword>
<keyword evidence="4 6" id="KW-0573">Peptidoglycan synthesis</keyword>
<evidence type="ECO:0000313" key="9">
    <source>
        <dbReference type="EMBL" id="GAA3566419.1"/>
    </source>
</evidence>
<dbReference type="InterPro" id="IPR036366">
    <property type="entry name" value="PGBDSf"/>
</dbReference>
<feature type="domain" description="L,D-TPase catalytic" evidence="8">
    <location>
        <begin position="245"/>
        <end position="357"/>
    </location>
</feature>
<dbReference type="PANTHER" id="PTHR30582">
    <property type="entry name" value="L,D-TRANSPEPTIDASE"/>
    <property type="match status" value="1"/>
</dbReference>
<evidence type="ECO:0000256" key="4">
    <source>
        <dbReference type="ARBA" id="ARBA00022984"/>
    </source>
</evidence>
<dbReference type="PROSITE" id="PS52029">
    <property type="entry name" value="LD_TPASE"/>
    <property type="match status" value="1"/>
</dbReference>
<feature type="region of interest" description="Disordered" evidence="7">
    <location>
        <begin position="15"/>
        <end position="63"/>
    </location>
</feature>
<evidence type="ECO:0000256" key="1">
    <source>
        <dbReference type="ARBA" id="ARBA00004752"/>
    </source>
</evidence>
<keyword evidence="2" id="KW-0808">Transferase</keyword>
<dbReference type="SUPFAM" id="SSF141523">
    <property type="entry name" value="L,D-transpeptidase catalytic domain-like"/>
    <property type="match status" value="1"/>
</dbReference>
<dbReference type="Gene3D" id="2.40.440.10">
    <property type="entry name" value="L,D-transpeptidase catalytic domain-like"/>
    <property type="match status" value="1"/>
</dbReference>
<evidence type="ECO:0000259" key="8">
    <source>
        <dbReference type="PROSITE" id="PS52029"/>
    </source>
</evidence>
<dbReference type="InterPro" id="IPR005490">
    <property type="entry name" value="LD_TPept_cat_dom"/>
</dbReference>
<dbReference type="CDD" id="cd16913">
    <property type="entry name" value="YkuD_like"/>
    <property type="match status" value="1"/>
</dbReference>
<feature type="compositionally biased region" description="Low complexity" evidence="7">
    <location>
        <begin position="26"/>
        <end position="53"/>
    </location>
</feature>
<dbReference type="InterPro" id="IPR038063">
    <property type="entry name" value="Transpep_catalytic_dom"/>
</dbReference>
<dbReference type="EMBL" id="BAAAYR010000002">
    <property type="protein sequence ID" value="GAA3566419.1"/>
    <property type="molecule type" value="Genomic_DNA"/>
</dbReference>
<comment type="pathway">
    <text evidence="1 6">Cell wall biogenesis; peptidoglycan biosynthesis.</text>
</comment>
<keyword evidence="3 6" id="KW-0133">Cell shape</keyword>
<evidence type="ECO:0000256" key="6">
    <source>
        <dbReference type="PROSITE-ProRule" id="PRU01373"/>
    </source>
</evidence>
<organism evidence="9 10">
    <name type="scientific">Microlunatus spumicola</name>
    <dbReference type="NCBI Taxonomy" id="81499"/>
    <lineage>
        <taxon>Bacteria</taxon>
        <taxon>Bacillati</taxon>
        <taxon>Actinomycetota</taxon>
        <taxon>Actinomycetes</taxon>
        <taxon>Propionibacteriales</taxon>
        <taxon>Propionibacteriaceae</taxon>
        <taxon>Microlunatus</taxon>
    </lineage>
</organism>
<evidence type="ECO:0000256" key="7">
    <source>
        <dbReference type="SAM" id="MobiDB-lite"/>
    </source>
</evidence>
<dbReference type="InterPro" id="IPR050979">
    <property type="entry name" value="LD-transpeptidase"/>
</dbReference>
<feature type="active site" description="Proton donor/acceptor" evidence="6">
    <location>
        <position position="315"/>
    </location>
</feature>
<evidence type="ECO:0000313" key="10">
    <source>
        <dbReference type="Proteomes" id="UP001500767"/>
    </source>
</evidence>
<gene>
    <name evidence="9" type="ORF">GCM10022197_22900</name>
</gene>
<dbReference type="InterPro" id="IPR002477">
    <property type="entry name" value="Peptidoglycan-bd-like"/>
</dbReference>
<dbReference type="InterPro" id="IPR036365">
    <property type="entry name" value="PGBD-like_sf"/>
</dbReference>
<comment type="caution">
    <text evidence="9">The sequence shown here is derived from an EMBL/GenBank/DDBJ whole genome shotgun (WGS) entry which is preliminary data.</text>
</comment>
<evidence type="ECO:0000256" key="5">
    <source>
        <dbReference type="ARBA" id="ARBA00023316"/>
    </source>
</evidence>